<dbReference type="SUPFAM" id="SSF81606">
    <property type="entry name" value="PP2C-like"/>
    <property type="match status" value="1"/>
</dbReference>
<evidence type="ECO:0000256" key="3">
    <source>
        <dbReference type="ARBA" id="ARBA00022912"/>
    </source>
</evidence>
<keyword evidence="7" id="KW-1185">Reference proteome</keyword>
<dbReference type="PANTHER" id="PTHR47992">
    <property type="entry name" value="PROTEIN PHOSPHATASE"/>
    <property type="match status" value="1"/>
</dbReference>
<dbReference type="EMBL" id="VDLU01000002">
    <property type="protein sequence ID" value="TNJ28224.1"/>
    <property type="molecule type" value="Genomic_DNA"/>
</dbReference>
<protein>
    <submittedName>
        <fullName evidence="6">Phosphatase</fullName>
    </submittedName>
</protein>
<dbReference type="Pfam" id="PF00481">
    <property type="entry name" value="PP2C"/>
    <property type="match status" value="1"/>
</dbReference>
<gene>
    <name evidence="6" type="ORF">GMRT_14376</name>
</gene>
<dbReference type="InterPro" id="IPR015655">
    <property type="entry name" value="PP2C"/>
</dbReference>
<dbReference type="InterPro" id="IPR036457">
    <property type="entry name" value="PPM-type-like_dom_sf"/>
</dbReference>
<organism evidence="6 7">
    <name type="scientific">Giardia muris</name>
    <dbReference type="NCBI Taxonomy" id="5742"/>
    <lineage>
        <taxon>Eukaryota</taxon>
        <taxon>Metamonada</taxon>
        <taxon>Diplomonadida</taxon>
        <taxon>Hexamitidae</taxon>
        <taxon>Giardiinae</taxon>
        <taxon>Giardia</taxon>
    </lineage>
</organism>
<comment type="caution">
    <text evidence="6">The sequence shown here is derived from an EMBL/GenBank/DDBJ whole genome shotgun (WGS) entry which is preliminary data.</text>
</comment>
<evidence type="ECO:0000313" key="7">
    <source>
        <dbReference type="Proteomes" id="UP000315496"/>
    </source>
</evidence>
<dbReference type="PROSITE" id="PS51746">
    <property type="entry name" value="PPM_2"/>
    <property type="match status" value="1"/>
</dbReference>
<evidence type="ECO:0000256" key="1">
    <source>
        <dbReference type="ARBA" id="ARBA00022723"/>
    </source>
</evidence>
<comment type="similarity">
    <text evidence="4">Belongs to the PP2C family.</text>
</comment>
<evidence type="ECO:0000256" key="4">
    <source>
        <dbReference type="RuleBase" id="RU003465"/>
    </source>
</evidence>
<dbReference type="OrthoDB" id="10264738at2759"/>
<feature type="domain" description="PPM-type phosphatase" evidence="5">
    <location>
        <begin position="8"/>
        <end position="364"/>
    </location>
</feature>
<dbReference type="PROSITE" id="PS01032">
    <property type="entry name" value="PPM_1"/>
    <property type="match status" value="1"/>
</dbReference>
<reference evidence="6 7" key="1">
    <citation type="submission" date="2019-05" db="EMBL/GenBank/DDBJ databases">
        <title>The compact genome of Giardia muris reveals important steps in the evolution of intestinal protozoan parasites.</title>
        <authorList>
            <person name="Xu F."/>
            <person name="Jimenez-Gonzalez A."/>
            <person name="Einarsson E."/>
            <person name="Astvaldsson A."/>
            <person name="Peirasmaki D."/>
            <person name="Eckmann L."/>
            <person name="Andersson J.O."/>
            <person name="Svard S.G."/>
            <person name="Jerlstrom-Hultqvist J."/>
        </authorList>
    </citation>
    <scope>NUCLEOTIDE SEQUENCE [LARGE SCALE GENOMIC DNA]</scope>
    <source>
        <strain evidence="6 7">Roberts-Thomson</strain>
    </source>
</reference>
<dbReference type="GO" id="GO:0046872">
    <property type="term" value="F:metal ion binding"/>
    <property type="evidence" value="ECO:0007669"/>
    <property type="project" value="UniProtKB-KW"/>
</dbReference>
<name>A0A4Z1SQS7_GIAMU</name>
<dbReference type="SMART" id="SM00332">
    <property type="entry name" value="PP2Cc"/>
    <property type="match status" value="1"/>
</dbReference>
<dbReference type="Proteomes" id="UP000315496">
    <property type="component" value="Chromosome 2"/>
</dbReference>
<evidence type="ECO:0000313" key="6">
    <source>
        <dbReference type="EMBL" id="TNJ28224.1"/>
    </source>
</evidence>
<dbReference type="CDD" id="cd00143">
    <property type="entry name" value="PP2Cc"/>
    <property type="match status" value="1"/>
</dbReference>
<evidence type="ECO:0000256" key="2">
    <source>
        <dbReference type="ARBA" id="ARBA00022801"/>
    </source>
</evidence>
<evidence type="ECO:0000259" key="5">
    <source>
        <dbReference type="PROSITE" id="PS51746"/>
    </source>
</evidence>
<dbReference type="GO" id="GO:0004722">
    <property type="term" value="F:protein serine/threonine phosphatase activity"/>
    <property type="evidence" value="ECO:0007669"/>
    <property type="project" value="InterPro"/>
</dbReference>
<dbReference type="Gene3D" id="3.60.40.10">
    <property type="entry name" value="PPM-type phosphatase domain"/>
    <property type="match status" value="1"/>
</dbReference>
<sequence length="383" mass="41710">MYLSALYVWGHGSISGRRPSNEDAHIIRDLRGMRQDLTESITMAGVFDGHGGPNASAYTQEKLPLQLTKARAFPTDVKDALKQAFLNTDRLYLRDEGHADIYSSAGTTAVACVHYRNVFFFANAGDSRAIIGTSGQGVRQITVDHKPNLPGERARIERAGSCVVDDEGDCPRVAGMLAVSRAIGDAPFKSCGVIADPDIFAVRDSEIDYVVLACDGLWDVFQNDEVDAVIRHIFKLATRCTDPSLANQILTSDLSSGNTSTTRIELLKHAAACLLMSNDPKDKFVSIATSLCEKLAVRDTALSFGFANTIAGGFKGFDSCYDECNRTYVTPARKLSPEAIASYLMRMAMCLGSDDNITVVLGLGRKLYPKPILAEYDKMVRGR</sequence>
<dbReference type="AlphaFoldDB" id="A0A4Z1SQS7"/>
<dbReference type="VEuPathDB" id="GiardiaDB:GMRT_14376"/>
<dbReference type="InterPro" id="IPR001932">
    <property type="entry name" value="PPM-type_phosphatase-like_dom"/>
</dbReference>
<keyword evidence="1" id="KW-0479">Metal-binding</keyword>
<accession>A0A4Z1SQS7</accession>
<keyword evidence="2 4" id="KW-0378">Hydrolase</keyword>
<proteinExistence type="inferred from homology"/>
<keyword evidence="3 4" id="KW-0904">Protein phosphatase</keyword>
<dbReference type="InterPro" id="IPR000222">
    <property type="entry name" value="PP2C_BS"/>
</dbReference>